<keyword evidence="2" id="KW-0560">Oxidoreductase</keyword>
<dbReference type="SUPFAM" id="SSF51735">
    <property type="entry name" value="NAD(P)-binding Rossmann-fold domains"/>
    <property type="match status" value="1"/>
</dbReference>
<sequence length="256" mass="27009">MPIAPPNSTALITGGSTGIGLALASRFLSAGSTVIVTGRSQQRLDEAAAAHPGLLTIANDMSRAEDRLTLAARLHREHPSLNIVINNAGIQRRVALAEDDAPWTERQAEIDVLLSGPVHLNHLLVPHLLATGRPSLVANVTSGGAYVPQPFAPIYAACKAALHSYTVTLRHALQGTSCRVVEIAPPAVRTALAGPGASHGAPLNDFTDAVFARLTETEDDFIGYGMTDTEAFHTAAEPYAEMFKGFAGRFPVKTYG</sequence>
<dbReference type="InterPro" id="IPR020904">
    <property type="entry name" value="Sc_DH/Rdtase_CS"/>
</dbReference>
<dbReference type="OrthoDB" id="9810734at2"/>
<organism evidence="4 5">
    <name type="scientific">Thalassospira marina</name>
    <dbReference type="NCBI Taxonomy" id="2048283"/>
    <lineage>
        <taxon>Bacteria</taxon>
        <taxon>Pseudomonadati</taxon>
        <taxon>Pseudomonadota</taxon>
        <taxon>Alphaproteobacteria</taxon>
        <taxon>Rhodospirillales</taxon>
        <taxon>Thalassospiraceae</taxon>
        <taxon>Thalassospira</taxon>
    </lineage>
</organism>
<evidence type="ECO:0000313" key="4">
    <source>
        <dbReference type="EMBL" id="PKR51831.1"/>
    </source>
</evidence>
<dbReference type="PRINTS" id="PR00081">
    <property type="entry name" value="GDHRDH"/>
</dbReference>
<proteinExistence type="inferred from homology"/>
<dbReference type="EMBL" id="NWTK01000013">
    <property type="protein sequence ID" value="PKR51831.1"/>
    <property type="molecule type" value="Genomic_DNA"/>
</dbReference>
<comment type="similarity">
    <text evidence="1 3">Belongs to the short-chain dehydrogenases/reductases (SDR) family.</text>
</comment>
<dbReference type="PROSITE" id="PS00061">
    <property type="entry name" value="ADH_SHORT"/>
    <property type="match status" value="1"/>
</dbReference>
<evidence type="ECO:0000313" key="5">
    <source>
        <dbReference type="Proteomes" id="UP000233597"/>
    </source>
</evidence>
<accession>A0A2N3KMP1</accession>
<dbReference type="Proteomes" id="UP000233597">
    <property type="component" value="Unassembled WGS sequence"/>
</dbReference>
<reference evidence="4 5" key="1">
    <citation type="submission" date="2017-09" db="EMBL/GenBank/DDBJ databases">
        <title>Biodiversity and function of Thalassospira species in the particle-attached aromatic-hydrocarbon-degrading consortia from the surface seawater of the South China Sea.</title>
        <authorList>
            <person name="Dong C."/>
            <person name="Liu R."/>
            <person name="Shao Z."/>
        </authorList>
    </citation>
    <scope>NUCLEOTIDE SEQUENCE [LARGE SCALE GENOMIC DNA]</scope>
    <source>
        <strain evidence="4 5">CSC1P2</strain>
    </source>
</reference>
<dbReference type="RefSeq" id="WP_101269248.1">
    <property type="nucleotide sequence ID" value="NZ_NWTK01000013.1"/>
</dbReference>
<dbReference type="Gene3D" id="3.40.50.720">
    <property type="entry name" value="NAD(P)-binding Rossmann-like Domain"/>
    <property type="match status" value="1"/>
</dbReference>
<evidence type="ECO:0000256" key="2">
    <source>
        <dbReference type="ARBA" id="ARBA00023002"/>
    </source>
</evidence>
<dbReference type="GO" id="GO:0016491">
    <property type="term" value="F:oxidoreductase activity"/>
    <property type="evidence" value="ECO:0007669"/>
    <property type="project" value="UniProtKB-KW"/>
</dbReference>
<dbReference type="PRINTS" id="PR00080">
    <property type="entry name" value="SDRFAMILY"/>
</dbReference>
<evidence type="ECO:0000256" key="1">
    <source>
        <dbReference type="ARBA" id="ARBA00006484"/>
    </source>
</evidence>
<dbReference type="InterPro" id="IPR002347">
    <property type="entry name" value="SDR_fam"/>
</dbReference>
<gene>
    <name evidence="4" type="ORF">COO20_18505</name>
</gene>
<name>A0A2N3KMP1_9PROT</name>
<evidence type="ECO:0000256" key="3">
    <source>
        <dbReference type="RuleBase" id="RU000363"/>
    </source>
</evidence>
<dbReference type="PANTHER" id="PTHR44196:SF1">
    <property type="entry name" value="DEHYDROGENASE_REDUCTASE SDR FAMILY MEMBER 7B"/>
    <property type="match status" value="1"/>
</dbReference>
<protein>
    <submittedName>
        <fullName evidence="4">D-alanyl-lipoteichoic acid biosynthesis protein</fullName>
    </submittedName>
</protein>
<dbReference type="AlphaFoldDB" id="A0A2N3KMP1"/>
<dbReference type="InterPro" id="IPR036291">
    <property type="entry name" value="NAD(P)-bd_dom_sf"/>
</dbReference>
<dbReference type="Pfam" id="PF00106">
    <property type="entry name" value="adh_short"/>
    <property type="match status" value="1"/>
</dbReference>
<comment type="caution">
    <text evidence="4">The sequence shown here is derived from an EMBL/GenBank/DDBJ whole genome shotgun (WGS) entry which is preliminary data.</text>
</comment>
<dbReference type="PANTHER" id="PTHR44196">
    <property type="entry name" value="DEHYDROGENASE/REDUCTASE SDR FAMILY MEMBER 7B"/>
    <property type="match status" value="1"/>
</dbReference>
<dbReference type="GO" id="GO:0016020">
    <property type="term" value="C:membrane"/>
    <property type="evidence" value="ECO:0007669"/>
    <property type="project" value="TreeGrafter"/>
</dbReference>